<dbReference type="SUPFAM" id="SSF52440">
    <property type="entry name" value="PreATP-grasp domain"/>
    <property type="match status" value="1"/>
</dbReference>
<evidence type="ECO:0000256" key="11">
    <source>
        <dbReference type="ARBA" id="ARBA00022840"/>
    </source>
</evidence>
<feature type="binding site" evidence="20">
    <location>
        <position position="267"/>
    </location>
    <ligand>
        <name>Mg(2+)</name>
        <dbReference type="ChEBI" id="CHEBI:18420"/>
        <label>1</label>
    </ligand>
</feature>
<keyword evidence="22" id="KW-1185">Reference proteome</keyword>
<dbReference type="NCBIfam" id="TIGR01205">
    <property type="entry name" value="D_ala_D_alaTIGR"/>
    <property type="match status" value="1"/>
</dbReference>
<dbReference type="Gene3D" id="3.40.50.20">
    <property type="match status" value="1"/>
</dbReference>
<dbReference type="Pfam" id="PF01820">
    <property type="entry name" value="Dala_Dala_lig_N"/>
    <property type="match status" value="1"/>
</dbReference>
<evidence type="ECO:0000256" key="5">
    <source>
        <dbReference type="ARBA" id="ARBA00010871"/>
    </source>
</evidence>
<dbReference type="InterPro" id="IPR000291">
    <property type="entry name" value="D-Ala_lig_Van_CS"/>
</dbReference>
<evidence type="ECO:0000256" key="4">
    <source>
        <dbReference type="ARBA" id="ARBA00004752"/>
    </source>
</evidence>
<dbReference type="NCBIfam" id="NF002378">
    <property type="entry name" value="PRK01372.1"/>
    <property type="match status" value="1"/>
</dbReference>
<comment type="catalytic activity">
    <reaction evidence="17 18">
        <text>2 D-alanine + ATP = D-alanyl-D-alanine + ADP + phosphate + H(+)</text>
        <dbReference type="Rhea" id="RHEA:11224"/>
        <dbReference type="ChEBI" id="CHEBI:15378"/>
        <dbReference type="ChEBI" id="CHEBI:30616"/>
        <dbReference type="ChEBI" id="CHEBI:43474"/>
        <dbReference type="ChEBI" id="CHEBI:57416"/>
        <dbReference type="ChEBI" id="CHEBI:57822"/>
        <dbReference type="ChEBI" id="CHEBI:456216"/>
        <dbReference type="EC" id="6.3.2.4"/>
    </reaction>
</comment>
<dbReference type="eggNOG" id="COG1181">
    <property type="taxonomic scope" value="Bacteria"/>
</dbReference>
<dbReference type="Pfam" id="PF07478">
    <property type="entry name" value="Dala_Dala_lig_C"/>
    <property type="match status" value="1"/>
</dbReference>
<keyword evidence="13 18" id="KW-0133">Cell shape</keyword>
<dbReference type="InterPro" id="IPR013815">
    <property type="entry name" value="ATP_grasp_subdomain_1"/>
</dbReference>
<evidence type="ECO:0000256" key="8">
    <source>
        <dbReference type="ARBA" id="ARBA00022598"/>
    </source>
</evidence>
<evidence type="ECO:0000256" key="12">
    <source>
        <dbReference type="ARBA" id="ARBA00022842"/>
    </source>
</evidence>
<dbReference type="GO" id="GO:0005829">
    <property type="term" value="C:cytosol"/>
    <property type="evidence" value="ECO:0007669"/>
    <property type="project" value="TreeGrafter"/>
</dbReference>
<name>F3L1P4_9GAMM</name>
<dbReference type="PROSITE" id="PS00844">
    <property type="entry name" value="DALA_DALA_LIGASE_2"/>
    <property type="match status" value="1"/>
</dbReference>
<accession>F3L1P4</accession>
<dbReference type="PANTHER" id="PTHR23132">
    <property type="entry name" value="D-ALANINE--D-ALANINE LIGASE"/>
    <property type="match status" value="1"/>
</dbReference>
<evidence type="ECO:0000256" key="1">
    <source>
        <dbReference type="ARBA" id="ARBA00001936"/>
    </source>
</evidence>
<feature type="active site" evidence="19">
    <location>
        <position position="21"/>
    </location>
</feature>
<evidence type="ECO:0000256" key="20">
    <source>
        <dbReference type="PIRSR" id="PIRSR039102-3"/>
    </source>
</evidence>
<dbReference type="PIRSF" id="PIRSF039102">
    <property type="entry name" value="Ddl/VanB"/>
    <property type="match status" value="1"/>
</dbReference>
<dbReference type="HAMAP" id="MF_00047">
    <property type="entry name" value="Dala_Dala_lig"/>
    <property type="match status" value="1"/>
</dbReference>
<keyword evidence="11" id="KW-0067">ATP-binding</keyword>
<protein>
    <recommendedName>
        <fullName evidence="6 18">D-alanine--D-alanine ligase</fullName>
        <ecNumber evidence="6 18">6.3.2.4</ecNumber>
    </recommendedName>
    <alternativeName>
        <fullName evidence="18">D-Ala-D-Ala ligase</fullName>
    </alternativeName>
    <alternativeName>
        <fullName evidence="18">D-alanylalanine synthetase</fullName>
    </alternativeName>
</protein>
<keyword evidence="12 20" id="KW-0460">Magnesium</keyword>
<keyword evidence="7 18" id="KW-0963">Cytoplasm</keyword>
<evidence type="ECO:0000256" key="18">
    <source>
        <dbReference type="HAMAP-Rule" id="MF_00047"/>
    </source>
</evidence>
<dbReference type="InterPro" id="IPR011127">
    <property type="entry name" value="Dala_Dala_lig_N"/>
</dbReference>
<evidence type="ECO:0000313" key="22">
    <source>
        <dbReference type="Proteomes" id="UP000005615"/>
    </source>
</evidence>
<evidence type="ECO:0000256" key="15">
    <source>
        <dbReference type="ARBA" id="ARBA00023211"/>
    </source>
</evidence>
<dbReference type="GO" id="GO:0008360">
    <property type="term" value="P:regulation of cell shape"/>
    <property type="evidence" value="ECO:0007669"/>
    <property type="project" value="UniProtKB-KW"/>
</dbReference>
<dbReference type="STRING" id="2518989.IMCC3088_1384"/>
<comment type="subcellular location">
    <subcellularLocation>
        <location evidence="3 18">Cytoplasm</location>
    </subcellularLocation>
</comment>
<comment type="function">
    <text evidence="2 18">Cell wall formation.</text>
</comment>
<comment type="pathway">
    <text evidence="4 18">Cell wall biogenesis; peptidoglycan biosynthesis.</text>
</comment>
<dbReference type="OrthoDB" id="9813261at2"/>
<dbReference type="GO" id="GO:0046872">
    <property type="term" value="F:metal ion binding"/>
    <property type="evidence" value="ECO:0007669"/>
    <property type="project" value="UniProtKB-KW"/>
</dbReference>
<comment type="cofactor">
    <cofactor evidence="20">
        <name>Mg(2+)</name>
        <dbReference type="ChEBI" id="CHEBI:18420"/>
    </cofactor>
    <cofactor evidence="20">
        <name>Mn(2+)</name>
        <dbReference type="ChEBI" id="CHEBI:29035"/>
    </cofactor>
    <text evidence="20">Binds 2 magnesium or manganese ions per subunit.</text>
</comment>
<evidence type="ECO:0000256" key="13">
    <source>
        <dbReference type="ARBA" id="ARBA00022960"/>
    </source>
</evidence>
<sequence length="310" mass="32944">MFTKALDQCVVAVLLGGTSSEREVSLMSGATVVDNLAPLCAQVRSVDPVNSNWLEQLDGVDFVFNILHGGSGENGSVQGLLATLGLPQSGSGVLGAALGMDKLRSKAIWRDAGLPVAEAAVLASDTDFEAVIQSLGEVFVKPAYEGSSIGMSIASSAEELAQAYKSASEYQGPVFAERRIVGEEYTVAILGDRALPAIRLQAHEIFYDYHAKYVSNDTQYFCPCGLSKEREAELADLALAAFKAIDCAVWGRVDFMVDQQGQPYILEANTVPGMTSHSLVPMAAKAAGLSVQGLLREIIELSLARVEVHS</sequence>
<dbReference type="PROSITE" id="PS00843">
    <property type="entry name" value="DALA_DALA_LIGASE_1"/>
    <property type="match status" value="1"/>
</dbReference>
<evidence type="ECO:0000256" key="10">
    <source>
        <dbReference type="ARBA" id="ARBA00022741"/>
    </source>
</evidence>
<feature type="binding site" evidence="20">
    <location>
        <position position="269"/>
    </location>
    <ligand>
        <name>Mg(2+)</name>
        <dbReference type="ChEBI" id="CHEBI:18420"/>
        <label>2</label>
    </ligand>
</feature>
<evidence type="ECO:0000256" key="14">
    <source>
        <dbReference type="ARBA" id="ARBA00022984"/>
    </source>
</evidence>
<keyword evidence="10" id="KW-0547">Nucleotide-binding</keyword>
<gene>
    <name evidence="18" type="primary">ddl</name>
    <name evidence="21" type="ORF">IMCC3088_1384</name>
</gene>
<dbReference type="Gene3D" id="3.30.470.20">
    <property type="entry name" value="ATP-grasp fold, B domain"/>
    <property type="match status" value="1"/>
</dbReference>
<dbReference type="InterPro" id="IPR016185">
    <property type="entry name" value="PreATP-grasp_dom_sf"/>
</dbReference>
<dbReference type="FunFam" id="3.30.470.20:FF:000008">
    <property type="entry name" value="D-alanine--D-alanine ligase"/>
    <property type="match status" value="1"/>
</dbReference>
<evidence type="ECO:0000256" key="6">
    <source>
        <dbReference type="ARBA" id="ARBA00012216"/>
    </source>
</evidence>
<keyword evidence="14 18" id="KW-0573">Peptidoglycan synthesis</keyword>
<dbReference type="UniPathway" id="UPA00219"/>
<dbReference type="InterPro" id="IPR011095">
    <property type="entry name" value="Dala_Dala_lig_C"/>
</dbReference>
<evidence type="ECO:0000256" key="3">
    <source>
        <dbReference type="ARBA" id="ARBA00004496"/>
    </source>
</evidence>
<evidence type="ECO:0000256" key="19">
    <source>
        <dbReference type="PIRSR" id="PIRSR039102-1"/>
    </source>
</evidence>
<organism evidence="21 22">
    <name type="scientific">Aequoribacter fuscus</name>
    <dbReference type="NCBI Taxonomy" id="2518989"/>
    <lineage>
        <taxon>Bacteria</taxon>
        <taxon>Pseudomonadati</taxon>
        <taxon>Pseudomonadota</taxon>
        <taxon>Gammaproteobacteria</taxon>
        <taxon>Cellvibrionales</taxon>
        <taxon>Halieaceae</taxon>
        <taxon>Aequoribacter</taxon>
    </lineage>
</organism>
<dbReference type="EC" id="6.3.2.4" evidence="6 18"/>
<evidence type="ECO:0000313" key="21">
    <source>
        <dbReference type="EMBL" id="EGG29747.1"/>
    </source>
</evidence>
<feature type="active site" evidence="19">
    <location>
        <position position="147"/>
    </location>
</feature>
<dbReference type="RefSeq" id="WP_009575679.1">
    <property type="nucleotide sequence ID" value="NZ_AEIG01000034.1"/>
</dbReference>
<proteinExistence type="inferred from homology"/>
<dbReference type="AlphaFoldDB" id="F3L1P4"/>
<evidence type="ECO:0000256" key="17">
    <source>
        <dbReference type="ARBA" id="ARBA00047614"/>
    </source>
</evidence>
<evidence type="ECO:0000256" key="7">
    <source>
        <dbReference type="ARBA" id="ARBA00022490"/>
    </source>
</evidence>
<feature type="binding site" evidence="20">
    <location>
        <position position="267"/>
    </location>
    <ligand>
        <name>Mg(2+)</name>
        <dbReference type="ChEBI" id="CHEBI:18420"/>
        <label>2</label>
    </ligand>
</feature>
<dbReference type="SUPFAM" id="SSF56059">
    <property type="entry name" value="Glutathione synthetase ATP-binding domain-like"/>
    <property type="match status" value="1"/>
</dbReference>
<feature type="active site" evidence="19">
    <location>
        <position position="278"/>
    </location>
</feature>
<dbReference type="Proteomes" id="UP000005615">
    <property type="component" value="Unassembled WGS sequence"/>
</dbReference>
<dbReference type="GO" id="GO:0005524">
    <property type="term" value="F:ATP binding"/>
    <property type="evidence" value="ECO:0007669"/>
    <property type="project" value="UniProtKB-UniRule"/>
</dbReference>
<dbReference type="PANTHER" id="PTHR23132:SF23">
    <property type="entry name" value="D-ALANINE--D-ALANINE LIGASE B"/>
    <property type="match status" value="1"/>
</dbReference>
<dbReference type="InterPro" id="IPR011761">
    <property type="entry name" value="ATP-grasp"/>
</dbReference>
<keyword evidence="9 20" id="KW-0479">Metal-binding</keyword>
<evidence type="ECO:0000256" key="16">
    <source>
        <dbReference type="ARBA" id="ARBA00023316"/>
    </source>
</evidence>
<reference evidence="21 22" key="1">
    <citation type="journal article" date="2011" name="J. Bacteriol.">
        <title>Genome sequence of strain IMCC3088, a proteorhodopsin-containing marine bacterium belonging to the OM60/NOR5 clade.</title>
        <authorList>
            <person name="Jang Y."/>
            <person name="Oh H.M."/>
            <person name="Kang I."/>
            <person name="Lee K."/>
            <person name="Yang S.J."/>
            <person name="Cho J.C."/>
        </authorList>
    </citation>
    <scope>NUCLEOTIDE SEQUENCE [LARGE SCALE GENOMIC DNA]</scope>
    <source>
        <strain evidence="21 22">IMCC3088</strain>
    </source>
</reference>
<dbReference type="GO" id="GO:0008716">
    <property type="term" value="F:D-alanine-D-alanine ligase activity"/>
    <property type="evidence" value="ECO:0007669"/>
    <property type="project" value="UniProtKB-UniRule"/>
</dbReference>
<comment type="cofactor">
    <cofactor evidence="1">
        <name>Mn(2+)</name>
        <dbReference type="ChEBI" id="CHEBI:29035"/>
    </cofactor>
</comment>
<dbReference type="GO" id="GO:0009252">
    <property type="term" value="P:peptidoglycan biosynthetic process"/>
    <property type="evidence" value="ECO:0007669"/>
    <property type="project" value="UniProtKB-UniRule"/>
</dbReference>
<comment type="similarity">
    <text evidence="5 18">Belongs to the D-alanine--D-alanine ligase family.</text>
</comment>
<keyword evidence="16 18" id="KW-0961">Cell wall biogenesis/degradation</keyword>
<dbReference type="EMBL" id="AEIG01000034">
    <property type="protein sequence ID" value="EGG29747.1"/>
    <property type="molecule type" value="Genomic_DNA"/>
</dbReference>
<evidence type="ECO:0000256" key="9">
    <source>
        <dbReference type="ARBA" id="ARBA00022723"/>
    </source>
</evidence>
<dbReference type="GO" id="GO:0071555">
    <property type="term" value="P:cell wall organization"/>
    <property type="evidence" value="ECO:0007669"/>
    <property type="project" value="UniProtKB-KW"/>
</dbReference>
<keyword evidence="8 18" id="KW-0436">Ligase</keyword>
<keyword evidence="15 20" id="KW-0464">Manganese</keyword>
<dbReference type="InterPro" id="IPR005905">
    <property type="entry name" value="D_ala_D_ala"/>
</dbReference>
<dbReference type="PROSITE" id="PS50975">
    <property type="entry name" value="ATP_GRASP"/>
    <property type="match status" value="1"/>
</dbReference>
<feature type="binding site" evidence="20">
    <location>
        <position position="254"/>
    </location>
    <ligand>
        <name>Mg(2+)</name>
        <dbReference type="ChEBI" id="CHEBI:18420"/>
        <label>1</label>
    </ligand>
</feature>
<evidence type="ECO:0000256" key="2">
    <source>
        <dbReference type="ARBA" id="ARBA00003921"/>
    </source>
</evidence>
<dbReference type="Gene3D" id="3.30.1490.20">
    <property type="entry name" value="ATP-grasp fold, A domain"/>
    <property type="match status" value="1"/>
</dbReference>
<comment type="caution">
    <text evidence="21">The sequence shown here is derived from an EMBL/GenBank/DDBJ whole genome shotgun (WGS) entry which is preliminary data.</text>
</comment>